<evidence type="ECO:0000313" key="5">
    <source>
        <dbReference type="EMBL" id="ABQ66928.1"/>
    </source>
</evidence>
<feature type="domain" description="Methyltransferase type 11" evidence="4">
    <location>
        <begin position="73"/>
        <end position="154"/>
    </location>
</feature>
<dbReference type="EMBL" id="CP000699">
    <property type="protein sequence ID" value="ABQ66928.1"/>
    <property type="molecule type" value="Genomic_DNA"/>
</dbReference>
<name>A0A9J9H8K0_RHIWR</name>
<sequence length="305" mass="32648">MTPPMPSCHASAPAAQARAMDQPAIFDRSLRRLRRDRAAARFADHAFLIDHMADELAERLAMVTRDFGRALILGCHDGRIARRFAAPGRRIVNADPGFAFARATGGVQCDEDRLPFADASFDLVVAVGTLDTVNDLPGALTLIRRVLRPDGLFLGAFAGAGSLAWLKRATLAADSATHGGAAARIHPQVDVRAAGDLLSRAGFALQVADGERLDVGYGDPIRLIHDLRGMAATNILAQRARTAPGRAWLAELFGRFQAEAGPDGRLRESFDLVYLSGWSPSPDQPKPAKRGSATASMIEALRPKG</sequence>
<evidence type="ECO:0000313" key="6">
    <source>
        <dbReference type="Proteomes" id="UP000001989"/>
    </source>
</evidence>
<gene>
    <name evidence="5" type="ordered locus">Swit_0560</name>
</gene>
<dbReference type="Pfam" id="PF08241">
    <property type="entry name" value="Methyltransf_11"/>
    <property type="match status" value="1"/>
</dbReference>
<feature type="region of interest" description="Disordered" evidence="3">
    <location>
        <begin position="279"/>
        <end position="305"/>
    </location>
</feature>
<dbReference type="SUPFAM" id="SSF53335">
    <property type="entry name" value="S-adenosyl-L-methionine-dependent methyltransferases"/>
    <property type="match status" value="1"/>
</dbReference>
<dbReference type="CDD" id="cd02440">
    <property type="entry name" value="AdoMet_MTases"/>
    <property type="match status" value="1"/>
</dbReference>
<dbReference type="InterPro" id="IPR029063">
    <property type="entry name" value="SAM-dependent_MTases_sf"/>
</dbReference>
<dbReference type="InterPro" id="IPR050602">
    <property type="entry name" value="Malonyl-ACP_OMT"/>
</dbReference>
<evidence type="ECO:0000256" key="3">
    <source>
        <dbReference type="SAM" id="MobiDB-lite"/>
    </source>
</evidence>
<dbReference type="KEGG" id="swi:Swit_0560"/>
<evidence type="ECO:0000256" key="1">
    <source>
        <dbReference type="ARBA" id="ARBA00022603"/>
    </source>
</evidence>
<evidence type="ECO:0000259" key="4">
    <source>
        <dbReference type="Pfam" id="PF08241"/>
    </source>
</evidence>
<reference evidence="5 6" key="1">
    <citation type="journal article" date="2010" name="J. Bacteriol.">
        <title>Genome sequence of the dioxin-mineralizing bacterium Sphingomonas wittichii RW1.</title>
        <authorList>
            <person name="Miller T.R."/>
            <person name="Delcher A.L."/>
            <person name="Salzberg S.L."/>
            <person name="Saunders E."/>
            <person name="Detter J.C."/>
            <person name="Halden R.U."/>
        </authorList>
    </citation>
    <scope>NUCLEOTIDE SEQUENCE [LARGE SCALE GENOMIC DNA]</scope>
    <source>
        <strain evidence="6">DSM 6014 / CCUG 31198 / JCM 15750 / NBRC 105917 / EY 4224 / RW1</strain>
    </source>
</reference>
<dbReference type="Proteomes" id="UP000001989">
    <property type="component" value="Chromosome"/>
</dbReference>
<keyword evidence="1 5" id="KW-0489">Methyltransferase</keyword>
<dbReference type="AlphaFoldDB" id="A0A9J9H8K0"/>
<dbReference type="Gene3D" id="3.40.50.150">
    <property type="entry name" value="Vaccinia Virus protein VP39"/>
    <property type="match status" value="1"/>
</dbReference>
<keyword evidence="6" id="KW-1185">Reference proteome</keyword>
<organism evidence="5 6">
    <name type="scientific">Rhizorhabdus wittichii (strain DSM 6014 / CCUG 31198 / JCM 15750 / NBRC 105917 / EY 4224 / RW1)</name>
    <name type="common">Sphingomonas wittichii</name>
    <dbReference type="NCBI Taxonomy" id="392499"/>
    <lineage>
        <taxon>Bacteria</taxon>
        <taxon>Pseudomonadati</taxon>
        <taxon>Pseudomonadota</taxon>
        <taxon>Alphaproteobacteria</taxon>
        <taxon>Sphingomonadales</taxon>
        <taxon>Sphingomonadaceae</taxon>
        <taxon>Rhizorhabdus</taxon>
    </lineage>
</organism>
<dbReference type="PANTHER" id="PTHR13090:SF1">
    <property type="entry name" value="ARGININE-HYDROXYLASE NDUFAF5, MITOCHONDRIAL"/>
    <property type="match status" value="1"/>
</dbReference>
<protein>
    <submittedName>
        <fullName evidence="5">Methyltransferase type 11</fullName>
    </submittedName>
</protein>
<dbReference type="PANTHER" id="PTHR13090">
    <property type="entry name" value="ARGININE-HYDROXYLASE NDUFAF5, MITOCHONDRIAL"/>
    <property type="match status" value="1"/>
</dbReference>
<dbReference type="GO" id="GO:0032259">
    <property type="term" value="P:methylation"/>
    <property type="evidence" value="ECO:0007669"/>
    <property type="project" value="UniProtKB-KW"/>
</dbReference>
<proteinExistence type="predicted"/>
<keyword evidence="2" id="KW-0808">Transferase</keyword>
<accession>A0A9J9H8K0</accession>
<dbReference type="InterPro" id="IPR013216">
    <property type="entry name" value="Methyltransf_11"/>
</dbReference>
<evidence type="ECO:0000256" key="2">
    <source>
        <dbReference type="ARBA" id="ARBA00022679"/>
    </source>
</evidence>
<dbReference type="GO" id="GO:0008757">
    <property type="term" value="F:S-adenosylmethionine-dependent methyltransferase activity"/>
    <property type="evidence" value="ECO:0007669"/>
    <property type="project" value="InterPro"/>
</dbReference>